<name>A0A8H6PZJ9_9EURO</name>
<dbReference type="GO" id="GO:0046872">
    <property type="term" value="F:metal ion binding"/>
    <property type="evidence" value="ECO:0007669"/>
    <property type="project" value="UniProtKB-UniRule"/>
</dbReference>
<feature type="compositionally biased region" description="Polar residues" evidence="4">
    <location>
        <begin position="1"/>
        <end position="12"/>
    </location>
</feature>
<dbReference type="Proteomes" id="UP000654922">
    <property type="component" value="Unassembled WGS sequence"/>
</dbReference>
<keyword evidence="2" id="KW-0865">Zymogen</keyword>
<evidence type="ECO:0000313" key="7">
    <source>
        <dbReference type="Proteomes" id="UP000654922"/>
    </source>
</evidence>
<evidence type="ECO:0000256" key="4">
    <source>
        <dbReference type="SAM" id="MobiDB-lite"/>
    </source>
</evidence>
<keyword evidence="3" id="KW-0106">Calcium</keyword>
<accession>A0A8H6PZJ9</accession>
<dbReference type="InterPro" id="IPR030400">
    <property type="entry name" value="Sedolisin_dom"/>
</dbReference>
<feature type="binding site" evidence="3">
    <location>
        <position position="425"/>
    </location>
    <ligand>
        <name>Ca(2+)</name>
        <dbReference type="ChEBI" id="CHEBI:29108"/>
    </ligand>
</feature>
<feature type="region of interest" description="Disordered" evidence="4">
    <location>
        <begin position="1"/>
        <end position="21"/>
    </location>
</feature>
<dbReference type="Gene3D" id="3.40.50.200">
    <property type="entry name" value="Peptidase S8/S53 domain"/>
    <property type="match status" value="1"/>
</dbReference>
<feature type="domain" description="Peptidase S53" evidence="5">
    <location>
        <begin position="37"/>
        <end position="467"/>
    </location>
</feature>
<feature type="binding site" evidence="3">
    <location>
        <position position="426"/>
    </location>
    <ligand>
        <name>Ca(2+)</name>
        <dbReference type="ChEBI" id="CHEBI:29108"/>
    </ligand>
</feature>
<comment type="caution">
    <text evidence="3">Lacks conserved residue(s) required for the propagation of feature annotation.</text>
</comment>
<dbReference type="PANTHER" id="PTHR14218:SF19">
    <property type="entry name" value="SERINE PROTEASE AORO, PUTATIVE (AFU_ORTHOLOGUE AFUA_6G10250)-RELATED"/>
    <property type="match status" value="1"/>
</dbReference>
<dbReference type="AlphaFoldDB" id="A0A8H6PZJ9"/>
<comment type="cofactor">
    <cofactor evidence="3">
        <name>Ca(2+)</name>
        <dbReference type="ChEBI" id="CHEBI:29108"/>
    </cofactor>
    <text evidence="3">Binds 1 Ca(2+) ion per subunit.</text>
</comment>
<evidence type="ECO:0000313" key="6">
    <source>
        <dbReference type="EMBL" id="KAF7163042.1"/>
    </source>
</evidence>
<dbReference type="InterPro" id="IPR036852">
    <property type="entry name" value="Peptidase_S8/S53_dom_sf"/>
</dbReference>
<comment type="caution">
    <text evidence="6">The sequence shown here is derived from an EMBL/GenBank/DDBJ whole genome shotgun (WGS) entry which is preliminary data.</text>
</comment>
<evidence type="ECO:0000256" key="1">
    <source>
        <dbReference type="ARBA" id="ARBA00022729"/>
    </source>
</evidence>
<feature type="binding site" evidence="3">
    <location>
        <position position="445"/>
    </location>
    <ligand>
        <name>Ca(2+)</name>
        <dbReference type="ChEBI" id="CHEBI:29108"/>
    </ligand>
</feature>
<organism evidence="6 7">
    <name type="scientific">Aspergillus felis</name>
    <dbReference type="NCBI Taxonomy" id="1287682"/>
    <lineage>
        <taxon>Eukaryota</taxon>
        <taxon>Fungi</taxon>
        <taxon>Dikarya</taxon>
        <taxon>Ascomycota</taxon>
        <taxon>Pezizomycotina</taxon>
        <taxon>Eurotiomycetes</taxon>
        <taxon>Eurotiomycetidae</taxon>
        <taxon>Eurotiales</taxon>
        <taxon>Aspergillaceae</taxon>
        <taxon>Aspergillus</taxon>
        <taxon>Aspergillus subgen. Fumigati</taxon>
    </lineage>
</organism>
<dbReference type="PANTHER" id="PTHR14218">
    <property type="entry name" value="PROTEASE S8 TRIPEPTIDYL PEPTIDASE I CLN2"/>
    <property type="match status" value="1"/>
</dbReference>
<protein>
    <recommendedName>
        <fullName evidence="5">Peptidase S53 domain-containing protein</fullName>
    </recommendedName>
</protein>
<dbReference type="OrthoDB" id="409122at2759"/>
<evidence type="ECO:0000259" key="5">
    <source>
        <dbReference type="PROSITE" id="PS51695"/>
    </source>
</evidence>
<evidence type="ECO:0000256" key="3">
    <source>
        <dbReference type="PROSITE-ProRule" id="PRU01032"/>
    </source>
</evidence>
<sequence length="468" mass="51285">MTQTEANAWMQSQKKHHKHLPRDNTVRTPIVLDCDKYTAPSCLRDLYNIPFGSKPHPNNSIGIYEPAYVTWLADDLDQFFTIFQPSLVGQRPVIRKIDGGYMQTEYKMSPFNLEPNLNFEYTMALTEPLPVTNIQVGDKFLLGNVNNMLAAFDKYYCNQLNPSVDPIFPDPLLGGYNQSTDCGTMAPPNVLAITFMNSEAAFPPGYLRRQCLEFLKLGLMGVTVVVASGDWGTESGLHNTCINPDTGADNATTGYFNPSWPASCPWVTAVGGTQPFFSHLNSTGHATTGPSRGKQPQNSSLETAFNIHIQNTTASSGGGFSNIEKVPIYQTHAVSWYKHLDRAHLISVQDRFSPVGRGYPDVALLAYRYLVVSGGTLQYVHGTSASAPVFASMISLINNDRLHAGKAPVGFVNPALYSHPEVLNDVTTGFNTGCGVEVAFQSVKGWDPVTGLGSPDYKRMQKLFLGLP</sequence>
<dbReference type="GO" id="GO:0006508">
    <property type="term" value="P:proteolysis"/>
    <property type="evidence" value="ECO:0007669"/>
    <property type="project" value="InterPro"/>
</dbReference>
<dbReference type="GO" id="GO:0004252">
    <property type="term" value="F:serine-type endopeptidase activity"/>
    <property type="evidence" value="ECO:0007669"/>
    <property type="project" value="InterPro"/>
</dbReference>
<keyword evidence="3" id="KW-0479">Metal-binding</keyword>
<dbReference type="PROSITE" id="PS51695">
    <property type="entry name" value="SEDOLISIN"/>
    <property type="match status" value="1"/>
</dbReference>
<gene>
    <name evidence="6" type="ORF">CNMCM5623_008062</name>
</gene>
<feature type="binding site" evidence="3">
    <location>
        <position position="447"/>
    </location>
    <ligand>
        <name>Ca(2+)</name>
        <dbReference type="ChEBI" id="CHEBI:29108"/>
    </ligand>
</feature>
<dbReference type="GO" id="GO:0008240">
    <property type="term" value="F:tripeptidyl-peptidase activity"/>
    <property type="evidence" value="ECO:0007669"/>
    <property type="project" value="TreeGrafter"/>
</dbReference>
<keyword evidence="1" id="KW-0732">Signal</keyword>
<dbReference type="InterPro" id="IPR050819">
    <property type="entry name" value="Tripeptidyl-peptidase_I"/>
</dbReference>
<dbReference type="SUPFAM" id="SSF52743">
    <property type="entry name" value="Subtilisin-like"/>
    <property type="match status" value="1"/>
</dbReference>
<evidence type="ECO:0000256" key="2">
    <source>
        <dbReference type="ARBA" id="ARBA00023145"/>
    </source>
</evidence>
<reference evidence="6" key="1">
    <citation type="submission" date="2020-06" db="EMBL/GenBank/DDBJ databases">
        <title>Draft genome sequences of strains closely related to Aspergillus parafelis and Aspergillus hiratsukae.</title>
        <authorList>
            <person name="Dos Santos R.A.C."/>
            <person name="Rivero-Menendez O."/>
            <person name="Steenwyk J.L."/>
            <person name="Mead M.E."/>
            <person name="Goldman G.H."/>
            <person name="Alastruey-Izquierdo A."/>
            <person name="Rokas A."/>
        </authorList>
    </citation>
    <scope>NUCLEOTIDE SEQUENCE</scope>
    <source>
        <strain evidence="6">CNM-CM5623</strain>
    </source>
</reference>
<dbReference type="EMBL" id="JACBAE010001347">
    <property type="protein sequence ID" value="KAF7163042.1"/>
    <property type="molecule type" value="Genomic_DNA"/>
</dbReference>
<proteinExistence type="predicted"/>
<dbReference type="CDD" id="cd04056">
    <property type="entry name" value="Peptidases_S53"/>
    <property type="match status" value="1"/>
</dbReference>